<name>A0ACC1QSX5_9HYPO</name>
<reference evidence="1" key="1">
    <citation type="submission" date="2022-07" db="EMBL/GenBank/DDBJ databases">
        <title>Genome Sequence of Lecanicillium saksenae.</title>
        <authorList>
            <person name="Buettner E."/>
        </authorList>
    </citation>
    <scope>NUCLEOTIDE SEQUENCE</scope>
    <source>
        <strain evidence="1">VT-O1</strain>
    </source>
</reference>
<dbReference type="EMBL" id="JANAKD010000840">
    <property type="protein sequence ID" value="KAJ3487463.1"/>
    <property type="molecule type" value="Genomic_DNA"/>
</dbReference>
<comment type="caution">
    <text evidence="1">The sequence shown here is derived from an EMBL/GenBank/DDBJ whole genome shotgun (WGS) entry which is preliminary data.</text>
</comment>
<keyword evidence="2" id="KW-1185">Reference proteome</keyword>
<protein>
    <submittedName>
        <fullName evidence="1">Uncharacterized protein</fullName>
    </submittedName>
</protein>
<proteinExistence type="predicted"/>
<gene>
    <name evidence="1" type="ORF">NLG97_g6404</name>
</gene>
<evidence type="ECO:0000313" key="2">
    <source>
        <dbReference type="Proteomes" id="UP001148737"/>
    </source>
</evidence>
<sequence>MVRAAFWTACAYLAAVSVCADGATREKLAPTTESARHNAYRIFNGVHSVARLWGTAVHHNGFSFIPGVVPAGTLLYHGSGRPQIPGGREWLAFEVEHAELFTKRFLRPDPPPDGEAFGHTSTLRKRDQKPLPARPAHSCVDETAEQHQQSGTGYLHTFQARRDLNVLILDGMSAAYSCSQRSGAGGGDLFYLLLRHADGHPDSNFEEECRKGEQDAIKDPYGYDFLAEHARKSCKVATKLGFDALLRAEAGFELIYCDFQSDGLDLVASVAQISYHKRLTDEMNPLFDWTRAITRKYDGIGRDRLRIDFSSMVSGLFFPFNYSSPLPDDPDRARLLAAGEENWQPLYDYAIGALHGGGGKFIVNWQAVAESIVDRYSDKLTHLASPNISALIFLEQVEAVTMTYLSEVRPGANQANTKTDGMLEAIDSCTKMYLLPALATRKRWTLADELLHTATETVVRSVCEDYYRIYSLLLESAPDRAATRPCRERSQDFETKKMQDAVKASQEIVQKLVQKLDWSDWRKPRQCAPDEFLYIAMSPFGTDNDYSNPGCRSAEYMRTLPHGYW</sequence>
<organism evidence="1 2">
    <name type="scientific">Lecanicillium saksenae</name>
    <dbReference type="NCBI Taxonomy" id="468837"/>
    <lineage>
        <taxon>Eukaryota</taxon>
        <taxon>Fungi</taxon>
        <taxon>Dikarya</taxon>
        <taxon>Ascomycota</taxon>
        <taxon>Pezizomycotina</taxon>
        <taxon>Sordariomycetes</taxon>
        <taxon>Hypocreomycetidae</taxon>
        <taxon>Hypocreales</taxon>
        <taxon>Cordycipitaceae</taxon>
        <taxon>Lecanicillium</taxon>
    </lineage>
</organism>
<evidence type="ECO:0000313" key="1">
    <source>
        <dbReference type="EMBL" id="KAJ3487463.1"/>
    </source>
</evidence>
<dbReference type="Proteomes" id="UP001148737">
    <property type="component" value="Unassembled WGS sequence"/>
</dbReference>
<accession>A0ACC1QSX5</accession>